<dbReference type="EMBL" id="WXYO01000009">
    <property type="protein sequence ID" value="NAS14313.1"/>
    <property type="molecule type" value="Genomic_DNA"/>
</dbReference>
<keyword evidence="2" id="KW-1185">Reference proteome</keyword>
<proteinExistence type="predicted"/>
<evidence type="ECO:0000313" key="1">
    <source>
        <dbReference type="EMBL" id="NAS14313.1"/>
    </source>
</evidence>
<gene>
    <name evidence="1" type="ORF">GTQ38_20040</name>
</gene>
<evidence type="ECO:0000313" key="2">
    <source>
        <dbReference type="Proteomes" id="UP000475249"/>
    </source>
</evidence>
<dbReference type="Proteomes" id="UP000475249">
    <property type="component" value="Unassembled WGS sequence"/>
</dbReference>
<dbReference type="RefSeq" id="WP_161437354.1">
    <property type="nucleotide sequence ID" value="NZ_WXYO01000009.1"/>
</dbReference>
<sequence length="103" mass="12287">MTIKRIFFAEDIGSRELDYSKLDTDVIVHLENGDHYKAHFISLNELVDAVEESYRKRSEMAKRYYWSKNMVIVKDLKREELHPMITDMIDEGDFQLIFEKLSP</sequence>
<name>A0A6L9EI00_9FLAO</name>
<accession>A0A6L9EI00</accession>
<organism evidence="1 2">
    <name type="scientific">Poritiphilus flavus</name>
    <dbReference type="NCBI Taxonomy" id="2697053"/>
    <lineage>
        <taxon>Bacteria</taxon>
        <taxon>Pseudomonadati</taxon>
        <taxon>Bacteroidota</taxon>
        <taxon>Flavobacteriia</taxon>
        <taxon>Flavobacteriales</taxon>
        <taxon>Flavobacteriaceae</taxon>
        <taxon>Poritiphilus</taxon>
    </lineage>
</organism>
<reference evidence="1 2" key="1">
    <citation type="submission" date="2020-01" db="EMBL/GenBank/DDBJ databases">
        <title>Bacteria diversity of Porities sp.</title>
        <authorList>
            <person name="Wang G."/>
        </authorList>
    </citation>
    <scope>NUCLEOTIDE SEQUENCE [LARGE SCALE GENOMIC DNA]</scope>
    <source>
        <strain evidence="1 2">R33</strain>
    </source>
</reference>
<protein>
    <submittedName>
        <fullName evidence="1">Uncharacterized protein</fullName>
    </submittedName>
</protein>
<dbReference type="AlphaFoldDB" id="A0A6L9EI00"/>
<comment type="caution">
    <text evidence="1">The sequence shown here is derived from an EMBL/GenBank/DDBJ whole genome shotgun (WGS) entry which is preliminary data.</text>
</comment>